<feature type="transmembrane region" description="Helical" evidence="6">
    <location>
        <begin position="314"/>
        <end position="339"/>
    </location>
</feature>
<feature type="transmembrane region" description="Helical" evidence="6">
    <location>
        <begin position="164"/>
        <end position="186"/>
    </location>
</feature>
<feature type="transmembrane region" description="Helical" evidence="6">
    <location>
        <begin position="84"/>
        <end position="117"/>
    </location>
</feature>
<reference evidence="8 9" key="1">
    <citation type="submission" date="2020-11" db="EMBL/GenBank/DDBJ databases">
        <title>Draft genome sequencing of a Lachnospiraceae strain isolated from anoxic soil subjected to BSD treatment.</title>
        <authorList>
            <person name="Uek A."/>
            <person name="Tonouchi A."/>
        </authorList>
    </citation>
    <scope>NUCLEOTIDE SEQUENCE [LARGE SCALE GENOMIC DNA]</scope>
    <source>
        <strain evidence="8 9">TB5</strain>
    </source>
</reference>
<dbReference type="AlphaFoldDB" id="A0A7R7EHI2"/>
<evidence type="ECO:0000256" key="2">
    <source>
        <dbReference type="ARBA" id="ARBA00022448"/>
    </source>
</evidence>
<evidence type="ECO:0000259" key="7">
    <source>
        <dbReference type="Pfam" id="PF03600"/>
    </source>
</evidence>
<feature type="transmembrane region" description="Helical" evidence="6">
    <location>
        <begin position="252"/>
        <end position="273"/>
    </location>
</feature>
<comment type="subcellular location">
    <subcellularLocation>
        <location evidence="1">Membrane</location>
        <topology evidence="1">Multi-pass membrane protein</topology>
    </subcellularLocation>
</comment>
<dbReference type="PANTHER" id="PTHR43568:SF1">
    <property type="entry name" value="P PROTEIN"/>
    <property type="match status" value="1"/>
</dbReference>
<keyword evidence="2" id="KW-0813">Transport</keyword>
<name>A0A7R7EHI2_9FIRM</name>
<gene>
    <name evidence="8" type="ORF">bsdtb5_02410</name>
</gene>
<dbReference type="PANTHER" id="PTHR43568">
    <property type="entry name" value="P PROTEIN"/>
    <property type="match status" value="1"/>
</dbReference>
<dbReference type="RefSeq" id="WP_271714247.1">
    <property type="nucleotide sequence ID" value="NZ_AP024169.1"/>
</dbReference>
<organism evidence="8 9">
    <name type="scientific">Anaeromicropila herbilytica</name>
    <dbReference type="NCBI Taxonomy" id="2785025"/>
    <lineage>
        <taxon>Bacteria</taxon>
        <taxon>Bacillati</taxon>
        <taxon>Bacillota</taxon>
        <taxon>Clostridia</taxon>
        <taxon>Lachnospirales</taxon>
        <taxon>Lachnospiraceae</taxon>
        <taxon>Anaeromicropila</taxon>
    </lineage>
</organism>
<keyword evidence="3 6" id="KW-0812">Transmembrane</keyword>
<evidence type="ECO:0000313" key="8">
    <source>
        <dbReference type="EMBL" id="BCN28946.1"/>
    </source>
</evidence>
<dbReference type="GO" id="GO:0016020">
    <property type="term" value="C:membrane"/>
    <property type="evidence" value="ECO:0007669"/>
    <property type="project" value="UniProtKB-SubCell"/>
</dbReference>
<dbReference type="Pfam" id="PF03600">
    <property type="entry name" value="CitMHS"/>
    <property type="match status" value="1"/>
</dbReference>
<keyword evidence="4 6" id="KW-1133">Transmembrane helix</keyword>
<evidence type="ECO:0000256" key="4">
    <source>
        <dbReference type="ARBA" id="ARBA00022989"/>
    </source>
</evidence>
<evidence type="ECO:0000256" key="5">
    <source>
        <dbReference type="ARBA" id="ARBA00023136"/>
    </source>
</evidence>
<dbReference type="InterPro" id="IPR051475">
    <property type="entry name" value="Diverse_Ion_Transporter"/>
</dbReference>
<dbReference type="Proteomes" id="UP000595897">
    <property type="component" value="Chromosome"/>
</dbReference>
<dbReference type="InterPro" id="IPR004680">
    <property type="entry name" value="Cit_transptr-like_dom"/>
</dbReference>
<feature type="transmembrane region" description="Helical" evidence="6">
    <location>
        <begin position="285"/>
        <end position="308"/>
    </location>
</feature>
<feature type="transmembrane region" description="Helical" evidence="6">
    <location>
        <begin position="207"/>
        <end position="240"/>
    </location>
</feature>
<feature type="transmembrane region" description="Helical" evidence="6">
    <location>
        <begin position="43"/>
        <end position="64"/>
    </location>
</feature>
<dbReference type="KEGG" id="ahb:bsdtb5_02410"/>
<protein>
    <submittedName>
        <fullName evidence="8">Anion transporter</fullName>
    </submittedName>
</protein>
<accession>A0A7R7EHI2</accession>
<proteinExistence type="predicted"/>
<keyword evidence="5 6" id="KW-0472">Membrane</keyword>
<feature type="transmembrane region" description="Helical" evidence="6">
    <location>
        <begin position="124"/>
        <end position="144"/>
    </location>
</feature>
<evidence type="ECO:0000256" key="3">
    <source>
        <dbReference type="ARBA" id="ARBA00022692"/>
    </source>
</evidence>
<sequence>MIEIIKKSSEWIKKETVLVVSAIAAFISMLFVPFNIKDYVTYIDFRVLAILFCLMAVISGFQKINVFDVLARKLLLGVKDTRKLVFLLVLLCFGTSMWITNDVSLIAFVPFTILVLQKIKKEKLLIYVIVMQTIAANLGSMLTPVGNPQNLYLYSHYGLSALEFFKITIPIVIVSFFCLIACIFFVEKEEIVVELGEIAQVKEQKKFVIYVLLFVLCIATVFHVLPYYITLAFTCFVLIIIDASIFVKIDYSLLATFICFFLFVGNVGGIEFIKDRIGGVIRGKELFASILMSQGISNVPAAVLLSSFTENAKGLIMGTNIGGLGTLIASLASLISYKLYSRTEGARSGRYLWVFTKYNVLFLVILISVTRLL</sequence>
<feature type="transmembrane region" description="Helical" evidence="6">
    <location>
        <begin position="351"/>
        <end position="370"/>
    </location>
</feature>
<dbReference type="EMBL" id="AP024169">
    <property type="protein sequence ID" value="BCN28946.1"/>
    <property type="molecule type" value="Genomic_DNA"/>
</dbReference>
<keyword evidence="9" id="KW-1185">Reference proteome</keyword>
<dbReference type="GO" id="GO:0055085">
    <property type="term" value="P:transmembrane transport"/>
    <property type="evidence" value="ECO:0007669"/>
    <property type="project" value="InterPro"/>
</dbReference>
<feature type="transmembrane region" description="Helical" evidence="6">
    <location>
        <begin position="16"/>
        <end position="36"/>
    </location>
</feature>
<evidence type="ECO:0000256" key="6">
    <source>
        <dbReference type="SAM" id="Phobius"/>
    </source>
</evidence>
<evidence type="ECO:0000256" key="1">
    <source>
        <dbReference type="ARBA" id="ARBA00004141"/>
    </source>
</evidence>
<feature type="domain" description="Citrate transporter-like" evidence="7">
    <location>
        <begin position="19"/>
        <end position="306"/>
    </location>
</feature>
<evidence type="ECO:0000313" key="9">
    <source>
        <dbReference type="Proteomes" id="UP000595897"/>
    </source>
</evidence>